<name>A0AAU8JPZ7_9ACTN</name>
<protein>
    <submittedName>
        <fullName evidence="1">Uncharacterized protein</fullName>
    </submittedName>
</protein>
<sequence length="267" mass="28773">MAGMSIIVCLPGAAAPRVDEAVAEAMKPFARDGEGAVERDVWDTYRICGGTVGLPVKAGHEDDPRLIATRPHGDGTPDPDLPGVAAGAPRGLVDFRDALRAEVAEHAGRVWDRWQEVAARHPGAEHEEAFYRRHLASGGTPATYPTSREAAAYQDQPAVRAWAEVAPALARPDLADHLRFSWNPMHIGRVSREDYAAGVASALLPDRNVLTLGGWWYELGEDPLHGACHGPADCHHRPDVEEHGVGVLAYLLALPADTLLVNVRCHV</sequence>
<dbReference type="AlphaFoldDB" id="A0AAU8JPZ7"/>
<dbReference type="EMBL" id="CP159872">
    <property type="protein sequence ID" value="XCM77925.1"/>
    <property type="molecule type" value="Genomic_DNA"/>
</dbReference>
<dbReference type="KEGG" id="kcm:ABWK59_02750"/>
<accession>A0AAU8JPZ7</accession>
<evidence type="ECO:0000313" key="1">
    <source>
        <dbReference type="EMBL" id="XCM77925.1"/>
    </source>
</evidence>
<dbReference type="RefSeq" id="WP_354637655.1">
    <property type="nucleotide sequence ID" value="NZ_CP159872.1"/>
</dbReference>
<gene>
    <name evidence="1" type="ORF">ABWK59_02750</name>
</gene>
<reference evidence="1" key="1">
    <citation type="submission" date="2024-06" db="EMBL/GenBank/DDBJ databases">
        <title>The genome sequences of Kitasatospora sp. strain HUAS MG31.</title>
        <authorList>
            <person name="Mo P."/>
        </authorList>
    </citation>
    <scope>NUCLEOTIDE SEQUENCE</scope>
    <source>
        <strain evidence="1">HUAS MG31</strain>
    </source>
</reference>
<proteinExistence type="predicted"/>
<organism evidence="1">
    <name type="scientific">Kitasatospora camelliae</name>
    <dbReference type="NCBI Taxonomy" id="3156397"/>
    <lineage>
        <taxon>Bacteria</taxon>
        <taxon>Bacillati</taxon>
        <taxon>Actinomycetota</taxon>
        <taxon>Actinomycetes</taxon>
        <taxon>Kitasatosporales</taxon>
        <taxon>Streptomycetaceae</taxon>
        <taxon>Kitasatospora</taxon>
    </lineage>
</organism>